<evidence type="ECO:0000313" key="1">
    <source>
        <dbReference type="EMBL" id="KAI5662271.1"/>
    </source>
</evidence>
<dbReference type="Proteomes" id="UP001060085">
    <property type="component" value="Linkage Group LG05"/>
</dbReference>
<keyword evidence="2" id="KW-1185">Reference proteome</keyword>
<evidence type="ECO:0000313" key="2">
    <source>
        <dbReference type="Proteomes" id="UP001060085"/>
    </source>
</evidence>
<gene>
    <name evidence="1" type="ORF">M9H77_21594</name>
</gene>
<accession>A0ACC0ANS6</accession>
<comment type="caution">
    <text evidence="1">The sequence shown here is derived from an EMBL/GenBank/DDBJ whole genome shotgun (WGS) entry which is preliminary data.</text>
</comment>
<proteinExistence type="predicted"/>
<sequence length="109" mass="12300">MIKVNCRVTGCHQVVRVIREYNHSLCSPSKIHLFRSHRSLSSVQAAEADMARSVEITPKATIDFMSKQVGGLENLGFIPQDYKDYVHSKCISEMKAEDTGGILEYLQKK</sequence>
<protein>
    <submittedName>
        <fullName evidence="1">Uncharacterized protein</fullName>
    </submittedName>
</protein>
<name>A0ACC0ANS6_CATRO</name>
<organism evidence="1 2">
    <name type="scientific">Catharanthus roseus</name>
    <name type="common">Madagascar periwinkle</name>
    <name type="synonym">Vinca rosea</name>
    <dbReference type="NCBI Taxonomy" id="4058"/>
    <lineage>
        <taxon>Eukaryota</taxon>
        <taxon>Viridiplantae</taxon>
        <taxon>Streptophyta</taxon>
        <taxon>Embryophyta</taxon>
        <taxon>Tracheophyta</taxon>
        <taxon>Spermatophyta</taxon>
        <taxon>Magnoliopsida</taxon>
        <taxon>eudicotyledons</taxon>
        <taxon>Gunneridae</taxon>
        <taxon>Pentapetalae</taxon>
        <taxon>asterids</taxon>
        <taxon>lamiids</taxon>
        <taxon>Gentianales</taxon>
        <taxon>Apocynaceae</taxon>
        <taxon>Rauvolfioideae</taxon>
        <taxon>Vinceae</taxon>
        <taxon>Catharanthinae</taxon>
        <taxon>Catharanthus</taxon>
    </lineage>
</organism>
<dbReference type="EMBL" id="CM044705">
    <property type="protein sequence ID" value="KAI5662271.1"/>
    <property type="molecule type" value="Genomic_DNA"/>
</dbReference>
<reference evidence="2" key="1">
    <citation type="journal article" date="2023" name="Nat. Plants">
        <title>Single-cell RNA sequencing provides a high-resolution roadmap for understanding the multicellular compartmentation of specialized metabolism.</title>
        <authorList>
            <person name="Sun S."/>
            <person name="Shen X."/>
            <person name="Li Y."/>
            <person name="Li Y."/>
            <person name="Wang S."/>
            <person name="Li R."/>
            <person name="Zhang H."/>
            <person name="Shen G."/>
            <person name="Guo B."/>
            <person name="Wei J."/>
            <person name="Xu J."/>
            <person name="St-Pierre B."/>
            <person name="Chen S."/>
            <person name="Sun C."/>
        </authorList>
    </citation>
    <scope>NUCLEOTIDE SEQUENCE [LARGE SCALE GENOMIC DNA]</scope>
</reference>